<dbReference type="EMBL" id="JAEVHL010000017">
    <property type="protein sequence ID" value="MBM0275073.1"/>
    <property type="molecule type" value="Genomic_DNA"/>
</dbReference>
<organism evidence="1 2">
    <name type="scientific">Micromonospora tarensis</name>
    <dbReference type="NCBI Taxonomy" id="2806100"/>
    <lineage>
        <taxon>Bacteria</taxon>
        <taxon>Bacillati</taxon>
        <taxon>Actinomycetota</taxon>
        <taxon>Actinomycetes</taxon>
        <taxon>Micromonosporales</taxon>
        <taxon>Micromonosporaceae</taxon>
        <taxon>Micromonospora</taxon>
    </lineage>
</organism>
<evidence type="ECO:0000313" key="2">
    <source>
        <dbReference type="Proteomes" id="UP000622245"/>
    </source>
</evidence>
<sequence length="74" mass="8266">MRPGDWLVEPGRPGHIHYDIRVVSIHDSSDPAYHWVRGHGLECTWESAECTAPWCWEVLVDVDVLAEAADGATP</sequence>
<evidence type="ECO:0000313" key="1">
    <source>
        <dbReference type="EMBL" id="MBM0275073.1"/>
    </source>
</evidence>
<reference evidence="1 2" key="1">
    <citation type="submission" date="2021-01" db="EMBL/GenBank/DDBJ databases">
        <title>Draft genome sequence of Micromonospora sp. strain STR1s_6.</title>
        <authorList>
            <person name="Karlyshev A."/>
            <person name="Jawad R."/>
        </authorList>
    </citation>
    <scope>NUCLEOTIDE SEQUENCE [LARGE SCALE GENOMIC DNA]</scope>
    <source>
        <strain evidence="1 2">STR1S-6</strain>
    </source>
</reference>
<name>A0ABS1YCE3_9ACTN</name>
<accession>A0ABS1YCE3</accession>
<gene>
    <name evidence="1" type="ORF">JM949_06190</name>
</gene>
<keyword evidence="2" id="KW-1185">Reference proteome</keyword>
<protein>
    <submittedName>
        <fullName evidence="1">Uncharacterized protein</fullName>
    </submittedName>
</protein>
<dbReference type="RefSeq" id="WP_203147479.1">
    <property type="nucleotide sequence ID" value="NZ_JAEVHL010000017.1"/>
</dbReference>
<dbReference type="Proteomes" id="UP000622245">
    <property type="component" value="Unassembled WGS sequence"/>
</dbReference>
<comment type="caution">
    <text evidence="1">The sequence shown here is derived from an EMBL/GenBank/DDBJ whole genome shotgun (WGS) entry which is preliminary data.</text>
</comment>
<proteinExistence type="predicted"/>